<evidence type="ECO:0000313" key="3">
    <source>
        <dbReference type="Proteomes" id="UP000003303"/>
    </source>
</evidence>
<feature type="transmembrane region" description="Helical" evidence="1">
    <location>
        <begin position="265"/>
        <end position="283"/>
    </location>
</feature>
<comment type="caution">
    <text evidence="2">The sequence shown here is derived from an EMBL/GenBank/DDBJ whole genome shotgun (WGS) entry which is preliminary data.</text>
</comment>
<accession>C2M969</accession>
<feature type="transmembrane region" description="Helical" evidence="1">
    <location>
        <begin position="27"/>
        <end position="46"/>
    </location>
</feature>
<organism evidence="2 3">
    <name type="scientific">Porphyromonas uenonis 60-3</name>
    <dbReference type="NCBI Taxonomy" id="596327"/>
    <lineage>
        <taxon>Bacteria</taxon>
        <taxon>Pseudomonadati</taxon>
        <taxon>Bacteroidota</taxon>
        <taxon>Bacteroidia</taxon>
        <taxon>Bacteroidales</taxon>
        <taxon>Porphyromonadaceae</taxon>
        <taxon>Porphyromonas</taxon>
    </lineage>
</organism>
<feature type="transmembrane region" description="Helical" evidence="1">
    <location>
        <begin position="157"/>
        <end position="177"/>
    </location>
</feature>
<dbReference type="OrthoDB" id="1013134at2"/>
<feature type="transmembrane region" description="Helical" evidence="1">
    <location>
        <begin position="315"/>
        <end position="333"/>
    </location>
</feature>
<dbReference type="STRING" id="596327.PORUE0001_1456"/>
<dbReference type="Proteomes" id="UP000003303">
    <property type="component" value="Unassembled WGS sequence"/>
</dbReference>
<keyword evidence="1" id="KW-0812">Transmembrane</keyword>
<evidence type="ECO:0000313" key="2">
    <source>
        <dbReference type="EMBL" id="EEK17689.1"/>
    </source>
</evidence>
<dbReference type="EMBL" id="ACLR01000013">
    <property type="protein sequence ID" value="EEK17689.1"/>
    <property type="molecule type" value="Genomic_DNA"/>
</dbReference>
<sequence>MIPYVVLVGLMLLLTGLYYRDQRFEGLYQLFTFILLVGFAGLRVGLGKDYEVYENGYNWITSESFQAFEPLWKGVILGMRALGMSFRSFMILTSAITIALFFKGIRRLSISYPLGVLFFVLFNTGYLESLNGVRQSLALMITFAAFHLYVERRYWRFFLWVVLSCLVHSSSVIWLLILPMMAIRWDWRVLTALLVVTLAVGNPLFKVVGHVLEPMLPERYSFYISSDGWETHQGWVNVLTQNGMAILCLIGSLYLNKERDRVTRLAILLIAFSSMIYNCTLSSSVAMRFMYNPGIMICVALPNLLLLVKDRGYQLAIAGVMILYFIFTVNNVMDPGSSLHTYRWIYDEYTYTPTLW</sequence>
<reference evidence="2 3" key="1">
    <citation type="submission" date="2009-04" db="EMBL/GenBank/DDBJ databases">
        <authorList>
            <person name="Sebastian Y."/>
            <person name="Madupu R."/>
            <person name="Durkin A.S."/>
            <person name="Torralba M."/>
            <person name="Methe B."/>
            <person name="Sutton G.G."/>
            <person name="Strausberg R.L."/>
            <person name="Nelson K.E."/>
        </authorList>
    </citation>
    <scope>NUCLEOTIDE SEQUENCE [LARGE SCALE GENOMIC DNA]</scope>
    <source>
        <strain evidence="2 3">60-3</strain>
    </source>
</reference>
<proteinExistence type="predicted"/>
<feature type="transmembrane region" description="Helical" evidence="1">
    <location>
        <begin position="289"/>
        <end position="308"/>
    </location>
</feature>
<dbReference type="InterPro" id="IPR049458">
    <property type="entry name" value="EpsG-like"/>
</dbReference>
<dbReference type="Pfam" id="PF14897">
    <property type="entry name" value="EpsG"/>
    <property type="match status" value="1"/>
</dbReference>
<keyword evidence="1" id="KW-1133">Transmembrane helix</keyword>
<feature type="transmembrane region" description="Helical" evidence="1">
    <location>
        <begin position="189"/>
        <end position="209"/>
    </location>
</feature>
<dbReference type="RefSeq" id="WP_007364456.1">
    <property type="nucleotide sequence ID" value="NZ_ACLR01000013.1"/>
</dbReference>
<evidence type="ECO:0000256" key="1">
    <source>
        <dbReference type="SAM" id="Phobius"/>
    </source>
</evidence>
<feature type="transmembrane region" description="Helical" evidence="1">
    <location>
        <begin position="109"/>
        <end position="127"/>
    </location>
</feature>
<keyword evidence="3" id="KW-1185">Reference proteome</keyword>
<name>C2M969_9PORP</name>
<gene>
    <name evidence="2" type="ORF">PORUE0001_1456</name>
</gene>
<keyword evidence="1" id="KW-0472">Membrane</keyword>
<feature type="transmembrane region" description="Helical" evidence="1">
    <location>
        <begin position="81"/>
        <end position="102"/>
    </location>
</feature>
<evidence type="ECO:0008006" key="4">
    <source>
        <dbReference type="Google" id="ProtNLM"/>
    </source>
</evidence>
<dbReference type="AlphaFoldDB" id="C2M969"/>
<protein>
    <recommendedName>
        <fullName evidence="4">EpsG family protein</fullName>
    </recommendedName>
</protein>